<accession>A0A9W7Y8W1</accession>
<dbReference type="SUPFAM" id="SSF51316">
    <property type="entry name" value="Mss4-like"/>
    <property type="match status" value="1"/>
</dbReference>
<dbReference type="Pfam" id="PF04828">
    <property type="entry name" value="GFA"/>
    <property type="match status" value="1"/>
</dbReference>
<dbReference type="PANTHER" id="PTHR33337">
    <property type="entry name" value="GFA DOMAIN-CONTAINING PROTEIN"/>
    <property type="match status" value="1"/>
</dbReference>
<proteinExistence type="inferred from homology"/>
<name>A0A9W7Y8W1_9FUNG</name>
<dbReference type="Proteomes" id="UP001143981">
    <property type="component" value="Unassembled WGS sequence"/>
</dbReference>
<gene>
    <name evidence="6" type="ORF">LPJ61_002115</name>
</gene>
<keyword evidence="2" id="KW-0479">Metal-binding</keyword>
<dbReference type="OrthoDB" id="406544at2759"/>
<organism evidence="6 7">
    <name type="scientific">Coemansia biformis</name>
    <dbReference type="NCBI Taxonomy" id="1286918"/>
    <lineage>
        <taxon>Eukaryota</taxon>
        <taxon>Fungi</taxon>
        <taxon>Fungi incertae sedis</taxon>
        <taxon>Zoopagomycota</taxon>
        <taxon>Kickxellomycotina</taxon>
        <taxon>Kickxellomycetes</taxon>
        <taxon>Kickxellales</taxon>
        <taxon>Kickxellaceae</taxon>
        <taxon>Coemansia</taxon>
    </lineage>
</organism>
<evidence type="ECO:0000313" key="6">
    <source>
        <dbReference type="EMBL" id="KAJ1732287.1"/>
    </source>
</evidence>
<comment type="caution">
    <text evidence="6">The sequence shown here is derived from an EMBL/GenBank/DDBJ whole genome shotgun (WGS) entry which is preliminary data.</text>
</comment>
<dbReference type="Gene3D" id="2.170.150.70">
    <property type="match status" value="1"/>
</dbReference>
<dbReference type="GO" id="GO:0016846">
    <property type="term" value="F:carbon-sulfur lyase activity"/>
    <property type="evidence" value="ECO:0007669"/>
    <property type="project" value="InterPro"/>
</dbReference>
<feature type="domain" description="CENP-V/GFA" evidence="5">
    <location>
        <begin position="4"/>
        <end position="159"/>
    </location>
</feature>
<keyword evidence="3" id="KW-0862">Zinc</keyword>
<evidence type="ECO:0000256" key="2">
    <source>
        <dbReference type="ARBA" id="ARBA00022723"/>
    </source>
</evidence>
<evidence type="ECO:0000256" key="3">
    <source>
        <dbReference type="ARBA" id="ARBA00022833"/>
    </source>
</evidence>
<protein>
    <recommendedName>
        <fullName evidence="5">CENP-V/GFA domain-containing protein</fullName>
    </recommendedName>
</protein>
<dbReference type="AlphaFoldDB" id="A0A9W7Y8W1"/>
<dbReference type="PROSITE" id="PS51891">
    <property type="entry name" value="CENP_V_GFA"/>
    <property type="match status" value="1"/>
</dbReference>
<sequence length="166" mass="18238">MRRLCGSCHCGAVVFEFETTAPVPFMRCYCSICRKTAGGGGYAINILGTAASLRISRGAEAVQSYRAVKDKSLPKAEQTLCQDRFFCPTCASYLWAHSDDWPQWIYPYASAVDSELPPPASAACIMLDHAPAWADPRHTSTGGAELFGEYPPFSLEQWHRDHDAAV</sequence>
<keyword evidence="7" id="KW-1185">Reference proteome</keyword>
<dbReference type="GO" id="GO:0046872">
    <property type="term" value="F:metal ion binding"/>
    <property type="evidence" value="ECO:0007669"/>
    <property type="project" value="UniProtKB-KW"/>
</dbReference>
<dbReference type="EMBL" id="JANBOI010000240">
    <property type="protein sequence ID" value="KAJ1732287.1"/>
    <property type="molecule type" value="Genomic_DNA"/>
</dbReference>
<keyword evidence="4" id="KW-0456">Lyase</keyword>
<evidence type="ECO:0000259" key="5">
    <source>
        <dbReference type="PROSITE" id="PS51891"/>
    </source>
</evidence>
<evidence type="ECO:0000256" key="1">
    <source>
        <dbReference type="ARBA" id="ARBA00005495"/>
    </source>
</evidence>
<dbReference type="InterPro" id="IPR006913">
    <property type="entry name" value="CENP-V/GFA"/>
</dbReference>
<dbReference type="InterPro" id="IPR011057">
    <property type="entry name" value="Mss4-like_sf"/>
</dbReference>
<dbReference type="PANTHER" id="PTHR33337:SF44">
    <property type="entry name" value="DUF636 DOMAIN PROTEIN (AFU_ORTHOLOGUE AFUA_1G09754)"/>
    <property type="match status" value="1"/>
</dbReference>
<reference evidence="6" key="1">
    <citation type="submission" date="2022-07" db="EMBL/GenBank/DDBJ databases">
        <title>Phylogenomic reconstructions and comparative analyses of Kickxellomycotina fungi.</title>
        <authorList>
            <person name="Reynolds N.K."/>
            <person name="Stajich J.E."/>
            <person name="Barry K."/>
            <person name="Grigoriev I.V."/>
            <person name="Crous P."/>
            <person name="Smith M.E."/>
        </authorList>
    </citation>
    <scope>NUCLEOTIDE SEQUENCE</scope>
    <source>
        <strain evidence="6">BCRC 34381</strain>
    </source>
</reference>
<evidence type="ECO:0000313" key="7">
    <source>
        <dbReference type="Proteomes" id="UP001143981"/>
    </source>
</evidence>
<evidence type="ECO:0000256" key="4">
    <source>
        <dbReference type="ARBA" id="ARBA00023239"/>
    </source>
</evidence>
<comment type="similarity">
    <text evidence="1">Belongs to the Gfa family.</text>
</comment>